<dbReference type="AlphaFoldDB" id="A0A3S9J863"/>
<comment type="cofactor">
    <cofactor evidence="2">
        <name>Zn(2+)</name>
        <dbReference type="ChEBI" id="CHEBI:29105"/>
    </cofactor>
</comment>
<keyword evidence="12" id="KW-0862">Zinc</keyword>
<dbReference type="NCBIfam" id="TIGR00577">
    <property type="entry name" value="fpg"/>
    <property type="match status" value="1"/>
</dbReference>
<keyword evidence="15" id="KW-0456">Lyase</keyword>
<dbReference type="RefSeq" id="WP_126071697.1">
    <property type="nucleotide sequence ID" value="NZ_CP026513.1"/>
</dbReference>
<keyword evidence="14" id="KW-0234">DNA repair</keyword>
<evidence type="ECO:0000256" key="8">
    <source>
        <dbReference type="ARBA" id="ARBA00022723"/>
    </source>
</evidence>
<evidence type="ECO:0000313" key="23">
    <source>
        <dbReference type="EMBL" id="AZP36422.1"/>
    </source>
</evidence>
<dbReference type="Gene3D" id="1.10.8.50">
    <property type="match status" value="1"/>
</dbReference>
<evidence type="ECO:0000256" key="14">
    <source>
        <dbReference type="ARBA" id="ARBA00023204"/>
    </source>
</evidence>
<dbReference type="InterPro" id="IPR010663">
    <property type="entry name" value="Znf_FPG/IleRS"/>
</dbReference>
<evidence type="ECO:0000256" key="7">
    <source>
        <dbReference type="ARBA" id="ARBA00016240"/>
    </source>
</evidence>
<evidence type="ECO:0000256" key="4">
    <source>
        <dbReference type="ARBA" id="ARBA00011245"/>
    </source>
</evidence>
<organism evidence="23 24">
    <name type="scientific">Candidatus Annandia adelgestsuga</name>
    <dbReference type="NCBI Taxonomy" id="1302411"/>
    <lineage>
        <taxon>Bacteria</taxon>
        <taxon>Pseudomonadati</taxon>
        <taxon>Pseudomonadota</taxon>
        <taxon>Gammaproteobacteria</taxon>
        <taxon>Enterobacterales</taxon>
        <taxon>Enterobacteriaceae</taxon>
        <taxon>Candidatus Annandia</taxon>
    </lineage>
</organism>
<dbReference type="InterPro" id="IPR035937">
    <property type="entry name" value="FPG_N"/>
</dbReference>
<keyword evidence="17 23" id="KW-0326">Glycosidase</keyword>
<keyword evidence="11 23" id="KW-0378">Hydrolase</keyword>
<dbReference type="InterPro" id="IPR015887">
    <property type="entry name" value="DNA_glyclase_Znf_dom_DNA_BS"/>
</dbReference>
<evidence type="ECO:0000256" key="12">
    <source>
        <dbReference type="ARBA" id="ARBA00022833"/>
    </source>
</evidence>
<dbReference type="GO" id="GO:0006284">
    <property type="term" value="P:base-excision repair"/>
    <property type="evidence" value="ECO:0007669"/>
    <property type="project" value="InterPro"/>
</dbReference>
<dbReference type="EC" id="4.2.99.18" evidence="6"/>
<accession>A0A3S9J863</accession>
<proteinExistence type="inferred from homology"/>
<sequence>MPELPEIENICRDMNKILLNKLILYTTIRCNKFKKYVSKEIKNIKNKKILDIKRIAKYIIIKIKSGYIVIHLGMSGSLFLCSKNEKISKHDHVDLIINNFILRYNDPRKFGLFLWSKNIYKEKFFLRLGIDPLNKKFNLYYLFNNIKKKKIKIKDFIMNNKFIVGIGNIYSNEILFKSKILPYKISMNINLYECNKLLCSIKYILNKAIKYNGTTIKNFININKKIGNFQKFLKVYKKENKKCINCNFLIKKIIQKGRSTFFCKNCQK</sequence>
<evidence type="ECO:0000256" key="6">
    <source>
        <dbReference type="ARBA" id="ARBA00012720"/>
    </source>
</evidence>
<evidence type="ECO:0000259" key="21">
    <source>
        <dbReference type="PROSITE" id="PS51066"/>
    </source>
</evidence>
<dbReference type="Proteomes" id="UP000274458">
    <property type="component" value="Chromosome"/>
</dbReference>
<keyword evidence="9" id="KW-0227">DNA damage</keyword>
<dbReference type="PROSITE" id="PS51068">
    <property type="entry name" value="FPG_CAT"/>
    <property type="match status" value="1"/>
</dbReference>
<dbReference type="EC" id="3.2.2.23" evidence="5"/>
<evidence type="ECO:0000256" key="3">
    <source>
        <dbReference type="ARBA" id="ARBA00009409"/>
    </source>
</evidence>
<dbReference type="InterPro" id="IPR020629">
    <property type="entry name" value="FPG_Glyclase"/>
</dbReference>
<dbReference type="SMART" id="SM01232">
    <property type="entry name" value="H2TH"/>
    <property type="match status" value="1"/>
</dbReference>
<dbReference type="InterPro" id="IPR010979">
    <property type="entry name" value="Ribosomal_uS13-like_H2TH"/>
</dbReference>
<keyword evidence="10 20" id="KW-0863">Zinc-finger</keyword>
<evidence type="ECO:0000256" key="9">
    <source>
        <dbReference type="ARBA" id="ARBA00022763"/>
    </source>
</evidence>
<evidence type="ECO:0000256" key="5">
    <source>
        <dbReference type="ARBA" id="ARBA00012024"/>
    </source>
</evidence>
<dbReference type="KEGG" id="aade:C3B56_00345"/>
<evidence type="ECO:0000256" key="11">
    <source>
        <dbReference type="ARBA" id="ARBA00022801"/>
    </source>
</evidence>
<gene>
    <name evidence="23" type="primary">mutM</name>
    <name evidence="23" type="ORF">C3B56_00345</name>
</gene>
<dbReference type="OrthoDB" id="9800855at2"/>
<dbReference type="InterPro" id="IPR000214">
    <property type="entry name" value="Znf_DNA_glyclase/AP_lyase"/>
</dbReference>
<dbReference type="Pfam" id="PF06827">
    <property type="entry name" value="zf-FPG_IleRS"/>
    <property type="match status" value="1"/>
</dbReference>
<dbReference type="Pfam" id="PF01149">
    <property type="entry name" value="Fapy_DNA_glyco"/>
    <property type="match status" value="1"/>
</dbReference>
<feature type="domain" description="FPG-type" evidence="21">
    <location>
        <begin position="234"/>
        <end position="268"/>
    </location>
</feature>
<keyword evidence="24" id="KW-1185">Reference proteome</keyword>
<protein>
    <recommendedName>
        <fullName evidence="7">Formamidopyrimidine-DNA glycosylase</fullName>
        <ecNumber evidence="5">3.2.2.23</ecNumber>
        <ecNumber evidence="6">4.2.99.18</ecNumber>
    </recommendedName>
    <alternativeName>
        <fullName evidence="18">DNA-(apurinic or apyrimidinic site) lyase MutM</fullName>
    </alternativeName>
</protein>
<keyword evidence="13" id="KW-0238">DNA-binding</keyword>
<dbReference type="GO" id="GO:0034039">
    <property type="term" value="F:8-oxo-7,8-dihydroguanine DNA N-glycosylase activity"/>
    <property type="evidence" value="ECO:0007669"/>
    <property type="project" value="TreeGrafter"/>
</dbReference>
<evidence type="ECO:0000256" key="19">
    <source>
        <dbReference type="ARBA" id="ARBA00044632"/>
    </source>
</evidence>
<dbReference type="InterPro" id="IPR012319">
    <property type="entry name" value="FPG_cat"/>
</dbReference>
<dbReference type="EMBL" id="CP026513">
    <property type="protein sequence ID" value="AZP36422.1"/>
    <property type="molecule type" value="Genomic_DNA"/>
</dbReference>
<comment type="subunit">
    <text evidence="4">Monomer.</text>
</comment>
<dbReference type="SUPFAM" id="SSF46946">
    <property type="entry name" value="S13-like H2TH domain"/>
    <property type="match status" value="1"/>
</dbReference>
<dbReference type="GO" id="GO:0008270">
    <property type="term" value="F:zinc ion binding"/>
    <property type="evidence" value="ECO:0007669"/>
    <property type="project" value="UniProtKB-KW"/>
</dbReference>
<evidence type="ECO:0000256" key="16">
    <source>
        <dbReference type="ARBA" id="ARBA00023268"/>
    </source>
</evidence>
<dbReference type="SMART" id="SM00898">
    <property type="entry name" value="Fapy_DNA_glyco"/>
    <property type="match status" value="1"/>
</dbReference>
<feature type="domain" description="Formamidopyrimidine-DNA glycosylase catalytic" evidence="22">
    <location>
        <begin position="2"/>
        <end position="111"/>
    </location>
</feature>
<evidence type="ECO:0000256" key="17">
    <source>
        <dbReference type="ARBA" id="ARBA00023295"/>
    </source>
</evidence>
<comment type="catalytic activity">
    <reaction evidence="1">
        <text>Hydrolysis of DNA containing ring-opened 7-methylguanine residues, releasing 2,6-diamino-4-hydroxy-5-(N-methyl)formamidopyrimidine.</text>
        <dbReference type="EC" id="3.2.2.23"/>
    </reaction>
</comment>
<dbReference type="Pfam" id="PF06831">
    <property type="entry name" value="H2TH"/>
    <property type="match status" value="1"/>
</dbReference>
<comment type="catalytic activity">
    <reaction evidence="19">
        <text>2'-deoxyribonucleotide-(2'-deoxyribose 5'-phosphate)-2'-deoxyribonucleotide-DNA = a 3'-end 2'-deoxyribonucleotide-(2,3-dehydro-2,3-deoxyribose 5'-phosphate)-DNA + a 5'-end 5'-phospho-2'-deoxyribonucleoside-DNA + H(+)</text>
        <dbReference type="Rhea" id="RHEA:66592"/>
        <dbReference type="Rhea" id="RHEA-COMP:13180"/>
        <dbReference type="Rhea" id="RHEA-COMP:16897"/>
        <dbReference type="Rhea" id="RHEA-COMP:17067"/>
        <dbReference type="ChEBI" id="CHEBI:15378"/>
        <dbReference type="ChEBI" id="CHEBI:136412"/>
        <dbReference type="ChEBI" id="CHEBI:157695"/>
        <dbReference type="ChEBI" id="CHEBI:167181"/>
        <dbReference type="EC" id="4.2.99.18"/>
    </reaction>
</comment>
<dbReference type="PANTHER" id="PTHR22993:SF9">
    <property type="entry name" value="FORMAMIDOPYRIMIDINE-DNA GLYCOSYLASE"/>
    <property type="match status" value="1"/>
</dbReference>
<evidence type="ECO:0000256" key="13">
    <source>
        <dbReference type="ARBA" id="ARBA00023125"/>
    </source>
</evidence>
<dbReference type="SUPFAM" id="SSF57716">
    <property type="entry name" value="Glucocorticoid receptor-like (DNA-binding domain)"/>
    <property type="match status" value="1"/>
</dbReference>
<evidence type="ECO:0000256" key="10">
    <source>
        <dbReference type="ARBA" id="ARBA00022771"/>
    </source>
</evidence>
<keyword evidence="8" id="KW-0479">Metal-binding</keyword>
<evidence type="ECO:0000256" key="1">
    <source>
        <dbReference type="ARBA" id="ARBA00001668"/>
    </source>
</evidence>
<evidence type="ECO:0000256" key="15">
    <source>
        <dbReference type="ARBA" id="ARBA00023239"/>
    </source>
</evidence>
<evidence type="ECO:0000256" key="2">
    <source>
        <dbReference type="ARBA" id="ARBA00001947"/>
    </source>
</evidence>
<keyword evidence="16" id="KW-0511">Multifunctional enzyme</keyword>
<dbReference type="InterPro" id="IPR015886">
    <property type="entry name" value="H2TH_FPG"/>
</dbReference>
<evidence type="ECO:0000259" key="22">
    <source>
        <dbReference type="PROSITE" id="PS51068"/>
    </source>
</evidence>
<dbReference type="SUPFAM" id="SSF81624">
    <property type="entry name" value="N-terminal domain of MutM-like DNA repair proteins"/>
    <property type="match status" value="1"/>
</dbReference>
<reference evidence="23 24" key="1">
    <citation type="journal article" date="2018" name="Genome Biol. Evol.">
        <title>Partnering With a Pest: Genomes of Hemlock Woolly Adelgid Symbionts Reveal Atypical Nutritional Provisioning Patterns in Dual-Obligate Bacteria.</title>
        <authorList>
            <person name="Weglarz K.M."/>
            <person name="Havill N.P."/>
            <person name="Burke G.R."/>
            <person name="von Dohlen C.D."/>
        </authorList>
    </citation>
    <scope>NUCLEOTIDE SEQUENCE [LARGE SCALE GENOMIC DNA]</scope>
    <source>
        <strain evidence="23">ENA</strain>
    </source>
</reference>
<dbReference type="PROSITE" id="PS01242">
    <property type="entry name" value="ZF_FPG_1"/>
    <property type="match status" value="1"/>
</dbReference>
<dbReference type="NCBIfam" id="NF002211">
    <property type="entry name" value="PRK01103.1"/>
    <property type="match status" value="1"/>
</dbReference>
<evidence type="ECO:0000313" key="24">
    <source>
        <dbReference type="Proteomes" id="UP000274458"/>
    </source>
</evidence>
<evidence type="ECO:0000256" key="20">
    <source>
        <dbReference type="PROSITE-ProRule" id="PRU00391"/>
    </source>
</evidence>
<comment type="similarity">
    <text evidence="3">Belongs to the FPG family.</text>
</comment>
<dbReference type="PANTHER" id="PTHR22993">
    <property type="entry name" value="FORMAMIDOPYRIMIDINE-DNA GLYCOSYLASE"/>
    <property type="match status" value="1"/>
</dbReference>
<dbReference type="GO" id="GO:0003684">
    <property type="term" value="F:damaged DNA binding"/>
    <property type="evidence" value="ECO:0007669"/>
    <property type="project" value="InterPro"/>
</dbReference>
<evidence type="ECO:0000256" key="18">
    <source>
        <dbReference type="ARBA" id="ARBA00030638"/>
    </source>
</evidence>
<dbReference type="PROSITE" id="PS51066">
    <property type="entry name" value="ZF_FPG_2"/>
    <property type="match status" value="1"/>
</dbReference>
<name>A0A3S9J863_9ENTR</name>
<dbReference type="GO" id="GO:0140078">
    <property type="term" value="F:class I DNA-(apurinic or apyrimidinic site) endonuclease activity"/>
    <property type="evidence" value="ECO:0007669"/>
    <property type="project" value="UniProtKB-EC"/>
</dbReference>
<dbReference type="Gene3D" id="3.20.190.10">
    <property type="entry name" value="MutM-like, N-terminal"/>
    <property type="match status" value="1"/>
</dbReference>
<dbReference type="FunFam" id="1.10.8.50:FF:000003">
    <property type="entry name" value="Formamidopyrimidine-DNA glycosylase"/>
    <property type="match status" value="1"/>
</dbReference>